<sequence length="184" mass="20151">MKADGLLHLKGDSEDRIKRCHRLLEDHSDLPPAQGTHPIRSQAQQLDLAVFPVKARGASADFQRVGQQLHQGICRNAFAAAAFPHNTKTLLLTYIQIDLVHQLNDIFSSRGTNLQAADFQQVFHLFASYSFSLGSSTSRSASPSTLNDRIVRMMNSAGNMTSHGAISMYLRASESMEPQDGLGG</sequence>
<protein>
    <submittedName>
        <fullName evidence="1">Uncharacterized protein</fullName>
    </submittedName>
</protein>
<accession>A0A645HZ53</accession>
<gene>
    <name evidence="1" type="ORF">SDC9_188980</name>
</gene>
<evidence type="ECO:0000313" key="1">
    <source>
        <dbReference type="EMBL" id="MPN41434.1"/>
    </source>
</evidence>
<organism evidence="1">
    <name type="scientific">bioreactor metagenome</name>
    <dbReference type="NCBI Taxonomy" id="1076179"/>
    <lineage>
        <taxon>unclassified sequences</taxon>
        <taxon>metagenomes</taxon>
        <taxon>ecological metagenomes</taxon>
    </lineage>
</organism>
<name>A0A645HZ53_9ZZZZ</name>
<dbReference type="EMBL" id="VSSQ01098467">
    <property type="protein sequence ID" value="MPN41434.1"/>
    <property type="molecule type" value="Genomic_DNA"/>
</dbReference>
<comment type="caution">
    <text evidence="1">The sequence shown here is derived from an EMBL/GenBank/DDBJ whole genome shotgun (WGS) entry which is preliminary data.</text>
</comment>
<proteinExistence type="predicted"/>
<dbReference type="AlphaFoldDB" id="A0A645HZ53"/>
<reference evidence="1" key="1">
    <citation type="submission" date="2019-08" db="EMBL/GenBank/DDBJ databases">
        <authorList>
            <person name="Kucharzyk K."/>
            <person name="Murdoch R.W."/>
            <person name="Higgins S."/>
            <person name="Loffler F."/>
        </authorList>
    </citation>
    <scope>NUCLEOTIDE SEQUENCE</scope>
</reference>